<gene>
    <name evidence="2" type="ORF">C3747_83g72</name>
</gene>
<proteinExistence type="predicted"/>
<accession>A0A2V2WKF0</accession>
<evidence type="ECO:0000313" key="2">
    <source>
        <dbReference type="EMBL" id="PWV09080.1"/>
    </source>
</evidence>
<dbReference type="VEuPathDB" id="TriTrypDB:TcCLB.511809.40"/>
<dbReference type="EMBL" id="PRFC01000083">
    <property type="protein sequence ID" value="PWV09080.1"/>
    <property type="molecule type" value="Genomic_DNA"/>
</dbReference>
<dbReference type="VEuPathDB" id="TriTrypDB:TcG_06404"/>
<dbReference type="VEuPathDB" id="TriTrypDB:TcBrA4_0092910"/>
<evidence type="ECO:0000313" key="3">
    <source>
        <dbReference type="Proteomes" id="UP000246078"/>
    </source>
</evidence>
<dbReference type="VEuPathDB" id="TriTrypDB:TCSYLVIO_001178"/>
<dbReference type="VEuPathDB" id="TriTrypDB:Tc_MARK_35"/>
<reference evidence="2 3" key="1">
    <citation type="journal article" date="2018" name="Microb. Genom.">
        <title>Expanding an expanded genome: long-read sequencing of Trypanosoma cruzi.</title>
        <authorList>
            <person name="Berna L."/>
            <person name="Rodriguez M."/>
            <person name="Chiribao M.L."/>
            <person name="Parodi-Talice A."/>
            <person name="Pita S."/>
            <person name="Rijo G."/>
            <person name="Alvarez-Valin F."/>
            <person name="Robello C."/>
        </authorList>
    </citation>
    <scope>NUCLEOTIDE SEQUENCE [LARGE SCALE GENOMIC DNA]</scope>
    <source>
        <strain evidence="2 3">TCC</strain>
    </source>
</reference>
<dbReference type="Proteomes" id="UP000246078">
    <property type="component" value="Unassembled WGS sequence"/>
</dbReference>
<dbReference type="VEuPathDB" id="TriTrypDB:TcCL_NonESM11159"/>
<dbReference type="VEuPathDB" id="TriTrypDB:C3747_83g72"/>
<protein>
    <submittedName>
        <fullName evidence="2">Uncharacterized protein</fullName>
    </submittedName>
</protein>
<dbReference type="OMA" id="YCRGEGY"/>
<evidence type="ECO:0000256" key="1">
    <source>
        <dbReference type="SAM" id="MobiDB-lite"/>
    </source>
</evidence>
<dbReference type="OrthoDB" id="249658at2759"/>
<dbReference type="VEuPathDB" id="TriTrypDB:TCDM_06818"/>
<organism evidence="2 3">
    <name type="scientific">Trypanosoma cruzi</name>
    <dbReference type="NCBI Taxonomy" id="5693"/>
    <lineage>
        <taxon>Eukaryota</taxon>
        <taxon>Discoba</taxon>
        <taxon>Euglenozoa</taxon>
        <taxon>Kinetoplastea</taxon>
        <taxon>Metakinetoplastina</taxon>
        <taxon>Trypanosomatida</taxon>
        <taxon>Trypanosomatidae</taxon>
        <taxon>Trypanosoma</taxon>
        <taxon>Schizotrypanum</taxon>
    </lineage>
</organism>
<dbReference type="VEuPathDB" id="TriTrypDB:BCY84_17474"/>
<comment type="caution">
    <text evidence="2">The sequence shown here is derived from an EMBL/GenBank/DDBJ whole genome shotgun (WGS) entry which is preliminary data.</text>
</comment>
<feature type="region of interest" description="Disordered" evidence="1">
    <location>
        <begin position="1"/>
        <end position="66"/>
    </location>
</feature>
<sequence>MAARRASMYADDNGSTTAHVRKRASGRVSETSVLPPPPPTHSVTDDAVSGPWPTTGQKLRGEKGSGSLPNVLSVRFSARNGGGNTHKSIARDESLVEEGDSVALVKDKLRRLLVLQRKKHKELLKAEGDAFNNLKRQAEFSVESINAFVAFRRNMNASNENENNRLTLWIRECFADGIKQIIREEWETRRSIVSYEWRLREAKRRVEWLTGAKMRFEREMKLLLHAEECLRKYIERAELRDAWNIPALCPFVVVFENLGVLGPCPFVSVEDCPFYCRGEGYRSPHYEFTMKGKPQTVIHSIAP</sequence>
<dbReference type="VEuPathDB" id="TriTrypDB:ECC02_008015"/>
<name>A0A2V2WKF0_TRYCR</name>
<dbReference type="AlphaFoldDB" id="A0A2V2WKF0"/>
<dbReference type="SMR" id="A0A2V2WKF0"/>